<evidence type="ECO:0000313" key="2">
    <source>
        <dbReference type="Proteomes" id="UP001261871"/>
    </source>
</evidence>
<sequence length="64" mass="7756">MRVRDYFTIHLFLYEFSEFHLKQATEVARIARQHYKKGRLSDAKSQPLFIMVARPKDYYSKESI</sequence>
<reference evidence="1 2" key="1">
    <citation type="submission" date="2023-07" db="EMBL/GenBank/DDBJ databases">
        <title>Sorghum-associated microbial communities from plants grown in Nebraska, USA.</title>
        <authorList>
            <person name="Schachtman D."/>
        </authorList>
    </citation>
    <scope>NUCLEOTIDE SEQUENCE [LARGE SCALE GENOMIC DNA]</scope>
    <source>
        <strain evidence="1 2">BE124</strain>
    </source>
</reference>
<dbReference type="Proteomes" id="UP001261871">
    <property type="component" value="Unassembled WGS sequence"/>
</dbReference>
<name>A0ABU1S5Z8_9FLAO</name>
<gene>
    <name evidence="1" type="ORF">J2W95_003167</name>
</gene>
<accession>A0ABU1S5Z8</accession>
<comment type="caution">
    <text evidence="1">The sequence shown here is derived from an EMBL/GenBank/DDBJ whole genome shotgun (WGS) entry which is preliminary data.</text>
</comment>
<proteinExistence type="predicted"/>
<protein>
    <submittedName>
        <fullName evidence="1">Uncharacterized protein</fullName>
    </submittedName>
</protein>
<organism evidence="1 2">
    <name type="scientific">Flavobacterium granuli</name>
    <dbReference type="NCBI Taxonomy" id="280093"/>
    <lineage>
        <taxon>Bacteria</taxon>
        <taxon>Pseudomonadati</taxon>
        <taxon>Bacteroidota</taxon>
        <taxon>Flavobacteriia</taxon>
        <taxon>Flavobacteriales</taxon>
        <taxon>Flavobacteriaceae</taxon>
        <taxon>Flavobacterium</taxon>
    </lineage>
</organism>
<keyword evidence="2" id="KW-1185">Reference proteome</keyword>
<dbReference type="EMBL" id="JAVDTX010000007">
    <property type="protein sequence ID" value="MDR6846451.1"/>
    <property type="molecule type" value="Genomic_DNA"/>
</dbReference>
<evidence type="ECO:0000313" key="1">
    <source>
        <dbReference type="EMBL" id="MDR6846451.1"/>
    </source>
</evidence>